<feature type="region of interest" description="Disordered" evidence="17">
    <location>
        <begin position="141"/>
        <end position="166"/>
    </location>
</feature>
<dbReference type="Gene3D" id="3.40.50.300">
    <property type="entry name" value="P-loop containing nucleotide triphosphate hydrolases"/>
    <property type="match status" value="4"/>
</dbReference>
<name>A0AAW4IYC7_9GAMM</name>
<dbReference type="InterPro" id="IPR004586">
    <property type="entry name" value="RecB"/>
</dbReference>
<feature type="region of interest" description="Disordered" evidence="17">
    <location>
        <begin position="996"/>
        <end position="1025"/>
    </location>
</feature>
<evidence type="ECO:0000256" key="5">
    <source>
        <dbReference type="ARBA" id="ARBA00022801"/>
    </source>
</evidence>
<evidence type="ECO:0000256" key="6">
    <source>
        <dbReference type="ARBA" id="ARBA00022806"/>
    </source>
</evidence>
<dbReference type="GO" id="GO:0000724">
    <property type="term" value="P:double-strand break repair via homologous recombination"/>
    <property type="evidence" value="ECO:0007669"/>
    <property type="project" value="UniProtKB-UniRule"/>
</dbReference>
<evidence type="ECO:0000256" key="12">
    <source>
        <dbReference type="ARBA" id="ARBA00023235"/>
    </source>
</evidence>
<keyword evidence="11 15" id="KW-0234">DNA repair</keyword>
<dbReference type="Pfam" id="PF00580">
    <property type="entry name" value="UvrD-helicase"/>
    <property type="match status" value="1"/>
</dbReference>
<evidence type="ECO:0000313" key="20">
    <source>
        <dbReference type="EMBL" id="MBO1517232.1"/>
    </source>
</evidence>
<comment type="miscellaneous">
    <text evidence="15">In the RecBCD complex, RecB has a slow 3'-5' helicase, an exonuclease activity and loads RecA onto ssDNA, RecD has a fast 5'-3' helicase activity, while RecC stimulates the ATPase and processivity of the RecB helicase and contributes to recognition of the Chi site.</text>
</comment>
<feature type="compositionally biased region" description="Polar residues" evidence="17">
    <location>
        <begin position="1012"/>
        <end position="1025"/>
    </location>
</feature>
<dbReference type="EMBL" id="JAGBKN010000014">
    <property type="protein sequence ID" value="MBO1517232.1"/>
    <property type="molecule type" value="Genomic_DNA"/>
</dbReference>
<evidence type="ECO:0000256" key="11">
    <source>
        <dbReference type="ARBA" id="ARBA00023204"/>
    </source>
</evidence>
<evidence type="ECO:0000259" key="19">
    <source>
        <dbReference type="PROSITE" id="PS51217"/>
    </source>
</evidence>
<keyword evidence="1 15" id="KW-0540">Nuclease</keyword>
<dbReference type="InterPro" id="IPR038726">
    <property type="entry name" value="PDDEXK_AddAB-type"/>
</dbReference>
<dbReference type="GO" id="GO:0043138">
    <property type="term" value="F:3'-5' DNA helicase activity"/>
    <property type="evidence" value="ECO:0007669"/>
    <property type="project" value="UniProtKB-UniRule"/>
</dbReference>
<comment type="catalytic activity">
    <reaction evidence="13 15">
        <text>Couples ATP hydrolysis with the unwinding of duplex DNA by translocating in the 3'-5' direction.</text>
        <dbReference type="EC" id="5.6.2.4"/>
    </reaction>
</comment>
<comment type="domain">
    <text evidence="15">The C-terminal domain has nuclease activity and interacts with RecD. It interacts with RecA, facilitating its loading onto ssDNA.</text>
</comment>
<evidence type="ECO:0000256" key="14">
    <source>
        <dbReference type="ARBA" id="ARBA00048988"/>
    </source>
</evidence>
<dbReference type="Gene3D" id="1.10.3170.10">
    <property type="entry name" value="Recbcd, chain B, domain 2"/>
    <property type="match status" value="1"/>
</dbReference>
<feature type="binding site" evidence="16">
    <location>
        <begin position="61"/>
        <end position="68"/>
    </location>
    <ligand>
        <name>ATP</name>
        <dbReference type="ChEBI" id="CHEBI:30616"/>
    </ligand>
</feature>
<dbReference type="EC" id="3.1.11.5" evidence="15"/>
<feature type="binding site" evidence="15">
    <location>
        <position position="1393"/>
    </location>
    <ligand>
        <name>Mg(2+)</name>
        <dbReference type="ChEBI" id="CHEBI:18420"/>
    </ligand>
</feature>
<dbReference type="InterPro" id="IPR000212">
    <property type="entry name" value="DNA_helicase_UvrD/REP"/>
</dbReference>
<dbReference type="PANTHER" id="PTHR11070:SF23">
    <property type="entry name" value="RECBCD ENZYME SUBUNIT RECB"/>
    <property type="match status" value="1"/>
</dbReference>
<keyword evidence="4 15" id="KW-0227">DNA damage</keyword>
<keyword evidence="7 15" id="KW-0269">Exonuclease</keyword>
<dbReference type="RefSeq" id="WP_207969743.1">
    <property type="nucleotide sequence ID" value="NZ_JAGBKN010000014.1"/>
</dbReference>
<organism evidence="20 21">
    <name type="scientific">Psychrobacter halodurans</name>
    <dbReference type="NCBI Taxonomy" id="2818439"/>
    <lineage>
        <taxon>Bacteria</taxon>
        <taxon>Pseudomonadati</taxon>
        <taxon>Pseudomonadota</taxon>
        <taxon>Gammaproteobacteria</taxon>
        <taxon>Moraxellales</taxon>
        <taxon>Moraxellaceae</taxon>
        <taxon>Psychrobacter</taxon>
    </lineage>
</organism>
<dbReference type="PANTHER" id="PTHR11070">
    <property type="entry name" value="UVRD / RECB / PCRA DNA HELICASE FAMILY MEMBER"/>
    <property type="match status" value="1"/>
</dbReference>
<dbReference type="HAMAP" id="MF_01485">
    <property type="entry name" value="RecB"/>
    <property type="match status" value="1"/>
</dbReference>
<sequence>MKEFTATTHTMDISTQSLASDAWQDMDDREGTHDDMTKPKNEAEVIPAIEVALTGRHLIEASAGTGKTWTLTGIVLRLLIEARRAPEQIIATTFTRAAAAEMRQRIHDRLVDFYQLLQWVNSLSTNPANKEHLYPSILQVTPDSDKDKENSQVSQHADTDTTAKKDADELNQDIAYDYGKAHDKKAAAKKRVQAKQTREKWLVAQAKDARLDDIMQDPINLHLVGYLLDHVYSYPMTEAIRRTALVLTTLDKLFVGTLDSLAQKWLTEYSSETGHQQGMAIIDDSSIEQVTDSIIHDELRQFQSRLYHEQPKLYALMHQQGKLTAVGDHKGFVTRSLNFISAPIDEVRLADFDFSLYEQLLHEFSTLDLADIQPYLNPDYRKSQGFNGGSNLFKQFDAIIEVHQKIAEHQLAFTSYLNERENKILTSLQDSRYPNEEGKIKNFNKNREKEHEAFFALDTISKLMAILDMVDGLNQHIVMLLADLNRHIVLAVRDRLPVILEERGETTFSLQMVRLNQALTGRQGEKLARYIRHHYPVALIDESQDINGEQAIMIESIYLPKRKPSANDKHAASNKANHEFLLLVGDPKQAIYGFRGGDVANYNYMKAQFDKSSLWTLDVNRRSNASVINALNCWFGMPAPVTQENRLAQLGSGIYYQHIKAEKQENQLSWFRQPDMPNSDLNSDSVDDLVNDVLSAQPVSVLHLPYDKTLEYDEFEITARHIATLLSSGQTLKGKPIQPSDIGVLARAKKDLKQVEDELVKLGVPTLATSDVSIFETIMAEDVAALLSAMLYPYRHDMINRVLTSHLYGLSIRDVKAMMTNHESGVIDLNSANIQAIDNKKSYQDFISYLKEGAQRWQHFGILSAMHYLLDKSPVQPQGVWQALAAHPEGARHIMDLRHVMDILAQYGIGMGEYELLAWFRQNIDSAPSSDWAKQYPLPTESGVQLMTIHKSKGLEFPIVYVLGMDDASRKSGNKEDYGLYLYNAQQNPSQQYATQQDAVQQSQSALAQQSTGNQRRFSPVQDSATTDGYYTDIETQEGFDELRRLGYVAFTRASEQLYVVLKDAYRNTDCNFRPVCYWFDSEEAKFELPDRLKGTIGMIRGHKIDAFYRDNCATAISSLTNNGALATTKPKTEPIKYDDFSEVMKINYFYGWAKTSFTALARQLDESAQTMAVMDERIDDAVDIDVDINITETSVSPSLGGHEPDSHESAAQVDQASLKLEDDIRFTFVKGANAGTFLHEIFEKIDFSNKSQWPQVIDRAVSSYQLPLVYSSAEAQSRRLQAKTQDKGGSASLNTDLLDSEAIDVSKHEALIDWIEEVLHTPLLASDQPLHAIDAGHRFAELEFNMGLSERFKAQNINQLFEKHLPDETDKHINLVPQNKAHLYRYLRGEIDLVYEHAGKYYVVDYKSNFLGNSLSDYDETTLKRAMSKAGYWLQAAIYQVALHRFLSMRIADYIGNEAKYLGAVEYVFLRGVYDPAAPLAIEAEDVNTLDGSNSMHSNSMKHKSISSARYGLVTWDIPIDFIKALDALFGLPS</sequence>
<accession>A0AAW4IYC7</accession>
<evidence type="ECO:0000256" key="3">
    <source>
        <dbReference type="ARBA" id="ARBA00022741"/>
    </source>
</evidence>
<dbReference type="InterPro" id="IPR014017">
    <property type="entry name" value="DNA_helicase_UvrD-like_C"/>
</dbReference>
<evidence type="ECO:0000256" key="2">
    <source>
        <dbReference type="ARBA" id="ARBA00022723"/>
    </source>
</evidence>
<keyword evidence="8 15" id="KW-0067">ATP-binding</keyword>
<feature type="domain" description="UvrD-like helicase ATP-binding" evidence="18">
    <location>
        <begin position="40"/>
        <end position="624"/>
    </location>
</feature>
<dbReference type="PROSITE" id="PS51217">
    <property type="entry name" value="UVRD_HELICASE_CTER"/>
    <property type="match status" value="1"/>
</dbReference>
<keyword evidence="6 15" id="KW-0347">Helicase</keyword>
<dbReference type="Pfam" id="PF12705">
    <property type="entry name" value="PDDEXK_1"/>
    <property type="match status" value="1"/>
</dbReference>
<evidence type="ECO:0000256" key="13">
    <source>
        <dbReference type="ARBA" id="ARBA00034617"/>
    </source>
</evidence>
<dbReference type="Pfam" id="PF13361">
    <property type="entry name" value="UvrD_C"/>
    <property type="match status" value="1"/>
</dbReference>
<feature type="domain" description="UvrD-like helicase C-terminal" evidence="19">
    <location>
        <begin position="671"/>
        <end position="954"/>
    </location>
</feature>
<keyword evidence="2 15" id="KW-0479">Metal-binding</keyword>
<gene>
    <name evidence="15" type="primary">recB</name>
    <name evidence="20" type="ORF">J3491_07795</name>
</gene>
<dbReference type="InterPro" id="IPR011604">
    <property type="entry name" value="PDDEXK-like_dom_sf"/>
</dbReference>
<evidence type="ECO:0000256" key="17">
    <source>
        <dbReference type="SAM" id="MobiDB-lite"/>
    </source>
</evidence>
<evidence type="ECO:0000256" key="8">
    <source>
        <dbReference type="ARBA" id="ARBA00022840"/>
    </source>
</evidence>
<comment type="domain">
    <text evidence="15">The N-terminal DNA-binding domain is a ssDNA-dependent ATPase and has ATP-dependent 3'-5' helicase function. This domain interacts with RecC.</text>
</comment>
<comment type="catalytic activity">
    <reaction evidence="15">
        <text>Exonucleolytic cleavage (in the presence of ATP) in either 5'- to 3'- or 3'- to 5'-direction to yield 5'-phosphooligonucleotides.</text>
        <dbReference type="EC" id="3.1.11.5"/>
    </reaction>
</comment>
<dbReference type="GO" id="GO:0005524">
    <property type="term" value="F:ATP binding"/>
    <property type="evidence" value="ECO:0007669"/>
    <property type="project" value="UniProtKB-UniRule"/>
</dbReference>
<dbReference type="Proteomes" id="UP000664161">
    <property type="component" value="Unassembled WGS sequence"/>
</dbReference>
<comment type="function">
    <text evidence="15">A helicase/nuclease that prepares dsDNA breaks (DSB) for recombinational DNA repair. Binds to DSBs and unwinds DNA via a highly rapid and processive ATP-dependent bidirectional helicase activity. Unwinds dsDNA until it encounters a Chi (crossover hotspot instigator) sequence from the 3' direction. Cuts ssDNA a few nucleotides 3' to the Chi site. The properties and activities of the enzyme are changed at Chi. The Chi-altered holoenzyme produces a long 3'-ssDNA overhang and facilitates RecA-binding to the ssDNA for homologous DNA recombination and repair. Holoenzyme degrades any linearized DNA that is unable to undergo homologous recombination. In the holoenzyme this subunit contributes ATPase, 3'-5' helicase, exonuclease activity and loads RecA onto ssDNA.</text>
</comment>
<evidence type="ECO:0000256" key="15">
    <source>
        <dbReference type="HAMAP-Rule" id="MF_01485"/>
    </source>
</evidence>
<feature type="region of interest" description="Disordered" evidence="17">
    <location>
        <begin position="17"/>
        <end position="38"/>
    </location>
</feature>
<evidence type="ECO:0000256" key="10">
    <source>
        <dbReference type="ARBA" id="ARBA00023125"/>
    </source>
</evidence>
<evidence type="ECO:0000256" key="7">
    <source>
        <dbReference type="ARBA" id="ARBA00022839"/>
    </source>
</evidence>
<evidence type="ECO:0000256" key="1">
    <source>
        <dbReference type="ARBA" id="ARBA00022722"/>
    </source>
</evidence>
<feature type="compositionally biased region" description="Basic and acidic residues" evidence="17">
    <location>
        <begin position="29"/>
        <end position="38"/>
    </location>
</feature>
<feature type="region of interest" description="Nuclease activity, interacts with RecD and RecA" evidence="15">
    <location>
        <begin position="1152"/>
        <end position="1535"/>
    </location>
</feature>
<comment type="caution">
    <text evidence="20">The sequence shown here is derived from an EMBL/GenBank/DDBJ whole genome shotgun (WGS) entry which is preliminary data.</text>
</comment>
<evidence type="ECO:0000259" key="18">
    <source>
        <dbReference type="PROSITE" id="PS51198"/>
    </source>
</evidence>
<evidence type="ECO:0000256" key="9">
    <source>
        <dbReference type="ARBA" id="ARBA00022842"/>
    </source>
</evidence>
<dbReference type="GO" id="GO:0005829">
    <property type="term" value="C:cytosol"/>
    <property type="evidence" value="ECO:0007669"/>
    <property type="project" value="TreeGrafter"/>
</dbReference>
<dbReference type="SUPFAM" id="SSF52980">
    <property type="entry name" value="Restriction endonuclease-like"/>
    <property type="match status" value="1"/>
</dbReference>
<feature type="region of interest" description="DNA-binding and helicase activity, interacts with RecC" evidence="15">
    <location>
        <begin position="1"/>
        <end position="1105"/>
    </location>
</feature>
<dbReference type="GO" id="GO:0009338">
    <property type="term" value="C:exodeoxyribonuclease V complex"/>
    <property type="evidence" value="ECO:0007669"/>
    <property type="project" value="TreeGrafter"/>
</dbReference>
<feature type="binding site" evidence="15">
    <location>
        <position position="1406"/>
    </location>
    <ligand>
        <name>Mg(2+)</name>
        <dbReference type="ChEBI" id="CHEBI:18420"/>
    </ligand>
</feature>
<protein>
    <recommendedName>
        <fullName evidence="15">RecBCD enzyme subunit RecB</fullName>
        <ecNumber evidence="15">3.1.11.5</ecNumber>
        <ecNumber evidence="15">5.6.2.4</ecNumber>
    </recommendedName>
    <alternativeName>
        <fullName evidence="15">DNA 3'-5' helicase subunit RecB</fullName>
    </alternativeName>
    <alternativeName>
        <fullName evidence="15">Exonuclease V subunit RecB</fullName>
        <shortName evidence="15">ExoV subunit RecB</shortName>
    </alternativeName>
    <alternativeName>
        <fullName evidence="15">Helicase/nuclease RecBCD subunit RecB</fullName>
    </alternativeName>
</protein>
<evidence type="ECO:0000256" key="4">
    <source>
        <dbReference type="ARBA" id="ARBA00022763"/>
    </source>
</evidence>
<keyword evidence="10 15" id="KW-0238">DNA-binding</keyword>
<dbReference type="EC" id="5.6.2.4" evidence="15"/>
<keyword evidence="3 15" id="KW-0547">Nucleotide-binding</keyword>
<dbReference type="SUPFAM" id="SSF52540">
    <property type="entry name" value="P-loop containing nucleoside triphosphate hydrolases"/>
    <property type="match status" value="1"/>
</dbReference>
<keyword evidence="12 15" id="KW-0413">Isomerase</keyword>
<feature type="compositionally biased region" description="Low complexity" evidence="17">
    <location>
        <begin position="996"/>
        <end position="1011"/>
    </location>
</feature>
<reference evidence="20 21" key="1">
    <citation type="submission" date="2021-03" db="EMBL/GenBank/DDBJ databases">
        <authorList>
            <person name="Shang D.-D."/>
            <person name="Du Z.-J."/>
            <person name="Chen G.-J."/>
        </authorList>
    </citation>
    <scope>NUCLEOTIDE SEQUENCE [LARGE SCALE GENOMIC DNA]</scope>
    <source>
        <strain evidence="20 21">F2608</strain>
    </source>
</reference>
<comment type="cofactor">
    <cofactor evidence="15">
        <name>Mg(2+)</name>
        <dbReference type="ChEBI" id="CHEBI:18420"/>
    </cofactor>
    <text evidence="15">Binds 1 Mg(2+) ion per subunit.</text>
</comment>
<dbReference type="InterPro" id="IPR014016">
    <property type="entry name" value="UvrD-like_ATP-bd"/>
</dbReference>
<dbReference type="PROSITE" id="PS51198">
    <property type="entry name" value="UVRD_HELICASE_ATP_BIND"/>
    <property type="match status" value="1"/>
</dbReference>
<keyword evidence="21" id="KW-1185">Reference proteome</keyword>
<comment type="similarity">
    <text evidence="15">Belongs to the helicase family. UvrD subfamily.</text>
</comment>
<dbReference type="GO" id="GO:0003677">
    <property type="term" value="F:DNA binding"/>
    <property type="evidence" value="ECO:0007669"/>
    <property type="project" value="UniProtKB-UniRule"/>
</dbReference>
<dbReference type="InterPro" id="IPR011335">
    <property type="entry name" value="Restrct_endonuc-II-like"/>
</dbReference>
<dbReference type="GO" id="GO:0000287">
    <property type="term" value="F:magnesium ion binding"/>
    <property type="evidence" value="ECO:0007669"/>
    <property type="project" value="UniProtKB-UniRule"/>
</dbReference>
<comment type="subunit">
    <text evidence="15">Heterotrimer of RecB, RecC and RecD. All subunits contribute to DNA-binding. Interacts with RecA.</text>
</comment>
<feature type="binding site" evidence="15">
    <location>
        <position position="1240"/>
    </location>
    <ligand>
        <name>Mg(2+)</name>
        <dbReference type="ChEBI" id="CHEBI:18420"/>
    </ligand>
</feature>
<keyword evidence="5 15" id="KW-0378">Hydrolase</keyword>
<evidence type="ECO:0000313" key="21">
    <source>
        <dbReference type="Proteomes" id="UP000664161"/>
    </source>
</evidence>
<dbReference type="InterPro" id="IPR027417">
    <property type="entry name" value="P-loop_NTPase"/>
</dbReference>
<dbReference type="CDD" id="cd22352">
    <property type="entry name" value="RecB_C-like"/>
    <property type="match status" value="1"/>
</dbReference>
<dbReference type="GO" id="GO:0008854">
    <property type="term" value="F:exodeoxyribonuclease V activity"/>
    <property type="evidence" value="ECO:0007669"/>
    <property type="project" value="UniProtKB-EC"/>
</dbReference>
<dbReference type="Gene3D" id="1.10.486.10">
    <property type="entry name" value="PCRA, domain 4"/>
    <property type="match status" value="1"/>
</dbReference>
<feature type="compositionally biased region" description="Basic and acidic residues" evidence="17">
    <location>
        <begin position="157"/>
        <end position="166"/>
    </location>
</feature>
<feature type="active site" description="For nuclease activity" evidence="15">
    <location>
        <position position="1406"/>
    </location>
</feature>
<dbReference type="Gene3D" id="3.90.320.10">
    <property type="match status" value="1"/>
</dbReference>
<keyword evidence="9 15" id="KW-0460">Magnesium</keyword>
<proteinExistence type="inferred from homology"/>
<evidence type="ECO:0000256" key="16">
    <source>
        <dbReference type="PROSITE-ProRule" id="PRU00560"/>
    </source>
</evidence>
<comment type="catalytic activity">
    <reaction evidence="14 15">
        <text>ATP + H2O = ADP + phosphate + H(+)</text>
        <dbReference type="Rhea" id="RHEA:13065"/>
        <dbReference type="ChEBI" id="CHEBI:15377"/>
        <dbReference type="ChEBI" id="CHEBI:15378"/>
        <dbReference type="ChEBI" id="CHEBI:30616"/>
        <dbReference type="ChEBI" id="CHEBI:43474"/>
        <dbReference type="ChEBI" id="CHEBI:456216"/>
        <dbReference type="EC" id="5.6.2.4"/>
    </reaction>
</comment>